<dbReference type="Pfam" id="PF10250">
    <property type="entry name" value="O-FucT"/>
    <property type="match status" value="1"/>
</dbReference>
<keyword evidence="2" id="KW-0294">Fucose metabolism</keyword>
<evidence type="ECO:0000313" key="5">
    <source>
        <dbReference type="Proteomes" id="UP000193986"/>
    </source>
</evidence>
<evidence type="ECO:0000256" key="3">
    <source>
        <dbReference type="ARBA" id="ARBA00023277"/>
    </source>
</evidence>
<proteinExistence type="predicted"/>
<evidence type="ECO:0000256" key="1">
    <source>
        <dbReference type="ARBA" id="ARBA00022679"/>
    </source>
</evidence>
<dbReference type="OrthoDB" id="2559662at2759"/>
<protein>
    <recommendedName>
        <fullName evidence="6">GDP-fucose protein O-fucosyltransferase-domain-containing protein</fullName>
    </recommendedName>
</protein>
<dbReference type="InParanoid" id="A0A1Y2B2Q0"/>
<sequence>MRITLPNPLGPPIAVDTAHLDNLRSKLPRGIPSPGAIFRRPHFRLGIVLLLIIGMLTLHPTPPFPPSYSLEARMERNLPQLYDDVRYGEGKAGRFIKFDVPQGTGFTECPISDHRLQHHLAVLGNRSLAYEPFVQDRVWLPFRLTSFPWHSSQIPLSAFIATVISGFEAYFNAPRAVPASYYSAVCRRNQRVYSILGDDGLNLVADGQARIHQLQVLLAGSDVGCIRIEGEVFDDPFFDSQAPLELYESFIRSPVMKHFSFSPTVLAIINRAMPKLSRNSELYDLDRVAHAEAEPYRTSMWRHILALHLRRGPEWEAVCEEKGMRSAPFVSFNKLPLLPGNENVPPSSDMVEAARMGLYRAKCLPQTLEIIARARRMRKNHPLLRSIYILTDADNSWAEEIRMWLQSEGWDNVFVGQRDIYPDWQDREVGVAVDMEIARRAGVFVGNGFSTTSSNIVLLRSRDGVHPDLTQFW</sequence>
<evidence type="ECO:0000256" key="2">
    <source>
        <dbReference type="ARBA" id="ARBA00023253"/>
    </source>
</evidence>
<dbReference type="Gene3D" id="3.40.50.11350">
    <property type="match status" value="1"/>
</dbReference>
<keyword evidence="1" id="KW-0808">Transferase</keyword>
<evidence type="ECO:0000313" key="4">
    <source>
        <dbReference type="EMBL" id="ORY29109.1"/>
    </source>
</evidence>
<gene>
    <name evidence="4" type="ORF">BCR39DRAFT_565191</name>
</gene>
<dbReference type="STRING" id="71784.A0A1Y2B2Q0"/>
<keyword evidence="5" id="KW-1185">Reference proteome</keyword>
<evidence type="ECO:0008006" key="6">
    <source>
        <dbReference type="Google" id="ProtNLM"/>
    </source>
</evidence>
<dbReference type="InterPro" id="IPR019378">
    <property type="entry name" value="GDP-Fuc_O-FucTrfase"/>
</dbReference>
<organism evidence="4 5">
    <name type="scientific">Naematelia encephala</name>
    <dbReference type="NCBI Taxonomy" id="71784"/>
    <lineage>
        <taxon>Eukaryota</taxon>
        <taxon>Fungi</taxon>
        <taxon>Dikarya</taxon>
        <taxon>Basidiomycota</taxon>
        <taxon>Agaricomycotina</taxon>
        <taxon>Tremellomycetes</taxon>
        <taxon>Tremellales</taxon>
        <taxon>Naemateliaceae</taxon>
        <taxon>Naematelia</taxon>
    </lineage>
</organism>
<dbReference type="GO" id="GO:0016740">
    <property type="term" value="F:transferase activity"/>
    <property type="evidence" value="ECO:0007669"/>
    <property type="project" value="UniProtKB-KW"/>
</dbReference>
<dbReference type="CDD" id="cd11296">
    <property type="entry name" value="O-FucT_like"/>
    <property type="match status" value="1"/>
</dbReference>
<comment type="caution">
    <text evidence="4">The sequence shown here is derived from an EMBL/GenBank/DDBJ whole genome shotgun (WGS) entry which is preliminary data.</text>
</comment>
<dbReference type="EMBL" id="MCFC01000027">
    <property type="protein sequence ID" value="ORY29109.1"/>
    <property type="molecule type" value="Genomic_DNA"/>
</dbReference>
<dbReference type="AlphaFoldDB" id="A0A1Y2B2Q0"/>
<accession>A0A1Y2B2Q0</accession>
<dbReference type="Proteomes" id="UP000193986">
    <property type="component" value="Unassembled WGS sequence"/>
</dbReference>
<name>A0A1Y2B2Q0_9TREE</name>
<keyword evidence="3" id="KW-0119">Carbohydrate metabolism</keyword>
<reference evidence="4 5" key="1">
    <citation type="submission" date="2016-07" db="EMBL/GenBank/DDBJ databases">
        <title>Pervasive Adenine N6-methylation of Active Genes in Fungi.</title>
        <authorList>
            <consortium name="DOE Joint Genome Institute"/>
            <person name="Mondo S.J."/>
            <person name="Dannebaum R.O."/>
            <person name="Kuo R.C."/>
            <person name="Labutti K."/>
            <person name="Haridas S."/>
            <person name="Kuo A."/>
            <person name="Salamov A."/>
            <person name="Ahrendt S.R."/>
            <person name="Lipzen A."/>
            <person name="Sullivan W."/>
            <person name="Andreopoulos W.B."/>
            <person name="Clum A."/>
            <person name="Lindquist E."/>
            <person name="Daum C."/>
            <person name="Ramamoorthy G.K."/>
            <person name="Gryganskyi A."/>
            <person name="Culley D."/>
            <person name="Magnuson J.K."/>
            <person name="James T.Y."/>
            <person name="O'Malley M.A."/>
            <person name="Stajich J.E."/>
            <person name="Spatafora J.W."/>
            <person name="Visel A."/>
            <person name="Grigoriev I.V."/>
        </authorList>
    </citation>
    <scope>NUCLEOTIDE SEQUENCE [LARGE SCALE GENOMIC DNA]</scope>
    <source>
        <strain evidence="4 5">68-887.2</strain>
    </source>
</reference>
<dbReference type="GO" id="GO:0006004">
    <property type="term" value="P:fucose metabolic process"/>
    <property type="evidence" value="ECO:0007669"/>
    <property type="project" value="UniProtKB-KW"/>
</dbReference>